<name>X0WJ64_9ZZZZ</name>
<dbReference type="AlphaFoldDB" id="X0WJ64"/>
<dbReference type="InterPro" id="IPR048166">
    <property type="entry name" value="VVA0879-like"/>
</dbReference>
<organism evidence="1">
    <name type="scientific">marine sediment metagenome</name>
    <dbReference type="NCBI Taxonomy" id="412755"/>
    <lineage>
        <taxon>unclassified sequences</taxon>
        <taxon>metagenomes</taxon>
        <taxon>ecological metagenomes</taxon>
    </lineage>
</organism>
<protein>
    <submittedName>
        <fullName evidence="1">Uncharacterized protein</fullName>
    </submittedName>
</protein>
<accession>X0WJ64</accession>
<comment type="caution">
    <text evidence="1">The sequence shown here is derived from an EMBL/GenBank/DDBJ whole genome shotgun (WGS) entry which is preliminary data.</text>
</comment>
<dbReference type="NCBIfam" id="NF041591">
    <property type="entry name" value="CxxC_VVA0879"/>
    <property type="match status" value="1"/>
</dbReference>
<dbReference type="EMBL" id="BARS01034637">
    <property type="protein sequence ID" value="GAG24528.1"/>
    <property type="molecule type" value="Genomic_DNA"/>
</dbReference>
<reference evidence="1" key="1">
    <citation type="journal article" date="2014" name="Front. Microbiol.">
        <title>High frequency of phylogenetically diverse reductive dehalogenase-homologous genes in deep subseafloor sedimentary metagenomes.</title>
        <authorList>
            <person name="Kawai M."/>
            <person name="Futagami T."/>
            <person name="Toyoda A."/>
            <person name="Takaki Y."/>
            <person name="Nishi S."/>
            <person name="Hori S."/>
            <person name="Arai W."/>
            <person name="Tsubouchi T."/>
            <person name="Morono Y."/>
            <person name="Uchiyama I."/>
            <person name="Ito T."/>
            <person name="Fujiyama A."/>
            <person name="Inagaki F."/>
            <person name="Takami H."/>
        </authorList>
    </citation>
    <scope>NUCLEOTIDE SEQUENCE</scope>
    <source>
        <strain evidence="1">Expedition CK06-06</strain>
    </source>
</reference>
<proteinExistence type="predicted"/>
<sequence>MFECVQCGHIQSQQSFMDNFGMTEEEASGYAHFSCEGRWFKKKKKSKKWGCDWSLGGLFSIHKLALDFENGKPPTPCFELASLKEARKHRKELFEKALKKEKEKL</sequence>
<gene>
    <name evidence="1" type="ORF">S01H1_53486</name>
</gene>
<evidence type="ECO:0000313" key="1">
    <source>
        <dbReference type="EMBL" id="GAG24528.1"/>
    </source>
</evidence>